<dbReference type="InterPro" id="IPR050415">
    <property type="entry name" value="MRET"/>
</dbReference>
<keyword evidence="12 13" id="KW-0472">Membrane</keyword>
<evidence type="ECO:0000256" key="2">
    <source>
        <dbReference type="ARBA" id="ARBA00004141"/>
    </source>
</evidence>
<protein>
    <submittedName>
        <fullName evidence="15">Reductase</fullName>
    </submittedName>
</protein>
<dbReference type="PROSITE" id="PS51384">
    <property type="entry name" value="FAD_FR"/>
    <property type="match status" value="1"/>
</dbReference>
<comment type="subcellular location">
    <subcellularLocation>
        <location evidence="2">Membrane</location>
        <topology evidence="2">Multi-pass membrane protein</topology>
    </subcellularLocation>
</comment>
<evidence type="ECO:0000256" key="9">
    <source>
        <dbReference type="ARBA" id="ARBA00023002"/>
    </source>
</evidence>
<evidence type="ECO:0000313" key="15">
    <source>
        <dbReference type="EMBL" id="RMC91857.1"/>
    </source>
</evidence>
<feature type="transmembrane region" description="Helical" evidence="13">
    <location>
        <begin position="200"/>
        <end position="220"/>
    </location>
</feature>
<keyword evidence="7" id="KW-0274">FAD</keyword>
<organism evidence="15 16">
    <name type="scientific">Aquitalea palustris</name>
    <dbReference type="NCBI Taxonomy" id="2480983"/>
    <lineage>
        <taxon>Bacteria</taxon>
        <taxon>Pseudomonadati</taxon>
        <taxon>Pseudomonadota</taxon>
        <taxon>Betaproteobacteria</taxon>
        <taxon>Neisseriales</taxon>
        <taxon>Chromobacteriaceae</taxon>
        <taxon>Aquitalea</taxon>
    </lineage>
</organism>
<dbReference type="PANTHER" id="PTHR47354">
    <property type="entry name" value="NADH OXIDOREDUCTASE HCR"/>
    <property type="match status" value="1"/>
</dbReference>
<feature type="transmembrane region" description="Helical" evidence="13">
    <location>
        <begin position="79"/>
        <end position="97"/>
    </location>
</feature>
<accession>A0A454JDU3</accession>
<dbReference type="Pfam" id="PF01794">
    <property type="entry name" value="Ferric_reduct"/>
    <property type="match status" value="1"/>
</dbReference>
<feature type="transmembrane region" description="Helical" evidence="13">
    <location>
        <begin position="226"/>
        <end position="244"/>
    </location>
</feature>
<proteinExistence type="predicted"/>
<keyword evidence="11" id="KW-0411">Iron-sulfur</keyword>
<dbReference type="GO" id="GO:0016491">
    <property type="term" value="F:oxidoreductase activity"/>
    <property type="evidence" value="ECO:0007669"/>
    <property type="project" value="UniProtKB-KW"/>
</dbReference>
<dbReference type="PANTHER" id="PTHR47354:SF8">
    <property type="entry name" value="1,2-PHENYLACETYL-COA EPOXIDASE, SUBUNIT E"/>
    <property type="match status" value="1"/>
</dbReference>
<dbReference type="Gene3D" id="2.40.30.10">
    <property type="entry name" value="Translation factors"/>
    <property type="match status" value="1"/>
</dbReference>
<keyword evidence="10" id="KW-0408">Iron</keyword>
<dbReference type="InterPro" id="IPR017938">
    <property type="entry name" value="Riboflavin_synthase-like_b-brl"/>
</dbReference>
<evidence type="ECO:0000256" key="5">
    <source>
        <dbReference type="ARBA" id="ARBA00022714"/>
    </source>
</evidence>
<dbReference type="SUPFAM" id="SSF63380">
    <property type="entry name" value="Riboflavin synthase domain-like"/>
    <property type="match status" value="1"/>
</dbReference>
<evidence type="ECO:0000256" key="13">
    <source>
        <dbReference type="SAM" id="Phobius"/>
    </source>
</evidence>
<keyword evidence="8 13" id="KW-1133">Transmembrane helix</keyword>
<dbReference type="CDD" id="cd06198">
    <property type="entry name" value="FNR_like_3"/>
    <property type="match status" value="1"/>
</dbReference>
<dbReference type="InterPro" id="IPR039261">
    <property type="entry name" value="FNR_nucleotide-bd"/>
</dbReference>
<reference evidence="15 16" key="1">
    <citation type="submission" date="2018-10" db="EMBL/GenBank/DDBJ databases">
        <title>Draft genome sequence of Aquitalea MWU14-2217 isolated from a wild cranberry bog in Provincetown, Massachusetts.</title>
        <authorList>
            <person name="Ebadzadsahrai G."/>
            <person name="Soby S."/>
        </authorList>
    </citation>
    <scope>NUCLEOTIDE SEQUENCE [LARGE SCALE GENOMIC DNA]</scope>
    <source>
        <strain evidence="15 16">MWU14-2217</strain>
    </source>
</reference>
<dbReference type="GO" id="GO:0050660">
    <property type="term" value="F:flavin adenine dinucleotide binding"/>
    <property type="evidence" value="ECO:0007669"/>
    <property type="project" value="TreeGrafter"/>
</dbReference>
<dbReference type="GO" id="GO:0051537">
    <property type="term" value="F:2 iron, 2 sulfur cluster binding"/>
    <property type="evidence" value="ECO:0007669"/>
    <property type="project" value="UniProtKB-KW"/>
</dbReference>
<feature type="transmembrane region" description="Helical" evidence="13">
    <location>
        <begin position="172"/>
        <end position="193"/>
    </location>
</feature>
<evidence type="ECO:0000256" key="7">
    <source>
        <dbReference type="ARBA" id="ARBA00022827"/>
    </source>
</evidence>
<dbReference type="SUPFAM" id="SSF52343">
    <property type="entry name" value="Ferredoxin reductase-like, C-terminal NADP-linked domain"/>
    <property type="match status" value="1"/>
</dbReference>
<comment type="caution">
    <text evidence="15">The sequence shown here is derived from an EMBL/GenBank/DDBJ whole genome shotgun (WGS) entry which is preliminary data.</text>
</comment>
<feature type="domain" description="FAD-binding FR-type" evidence="14">
    <location>
        <begin position="251"/>
        <end position="348"/>
    </location>
</feature>
<evidence type="ECO:0000256" key="3">
    <source>
        <dbReference type="ARBA" id="ARBA00022630"/>
    </source>
</evidence>
<dbReference type="AlphaFoldDB" id="A0A454JDU3"/>
<evidence type="ECO:0000256" key="4">
    <source>
        <dbReference type="ARBA" id="ARBA00022692"/>
    </source>
</evidence>
<feature type="transmembrane region" description="Helical" evidence="13">
    <location>
        <begin position="47"/>
        <end position="67"/>
    </location>
</feature>
<dbReference type="InterPro" id="IPR017927">
    <property type="entry name" value="FAD-bd_FR_type"/>
</dbReference>
<sequence length="470" mass="52069">MPWPAYYKNTFSPVRLSSTSSAGVSMSGINRTRTPGMKRFSWKTHPLATVMLLMALAFLFCHGLYISWPDNYFAWRHELMLLSGVELITLMSLGMLLGMRPLWLEKLWGGLDKLYGLHRRLGIAAGLMLSAHWLLDLSPRWLIQLGLIAPRGRHGGPQLFSWTSLAKQVGEWAAWAVLGLVIIALLRMVPYGFWRKLHKLFAPVYLMGAFHSAILIPLSFWWTPLGWLLALLLLVGGYAALLSLRRKVGSLQRHVGTITAVESLPGNMLELRCTVPRWPGHLAGQFALLRLDAAEGAHPFTIASAWQGQGELRFVIKALGDYTSSLPGRLQPGAEVVLEGPYGGFTGGREGLAAQGAQVWVAGGVGVTPFLAWLQAQWQPLHAPVDFFYCVRHAGEAVRLDELRHACARLGVRLHLLESDHGQRLTAQALPSTAADVWFCGPEGLGQSLQRQLASRPQPPRFHHEAFSLR</sequence>
<dbReference type="InterPro" id="IPR013130">
    <property type="entry name" value="Fe3_Rdtase_TM_dom"/>
</dbReference>
<keyword evidence="3" id="KW-0285">Flavoprotein</keyword>
<keyword evidence="5" id="KW-0001">2Fe-2S</keyword>
<dbReference type="InterPro" id="IPR013112">
    <property type="entry name" value="FAD-bd_8"/>
</dbReference>
<name>A0A454JDU3_9NEIS</name>
<evidence type="ECO:0000256" key="6">
    <source>
        <dbReference type="ARBA" id="ARBA00022723"/>
    </source>
</evidence>
<dbReference type="EMBL" id="RFAR01000104">
    <property type="protein sequence ID" value="RMC91857.1"/>
    <property type="molecule type" value="Genomic_DNA"/>
</dbReference>
<evidence type="ECO:0000256" key="1">
    <source>
        <dbReference type="ARBA" id="ARBA00001974"/>
    </source>
</evidence>
<gene>
    <name evidence="15" type="ORF">EAY64_18555</name>
</gene>
<evidence type="ECO:0000256" key="8">
    <source>
        <dbReference type="ARBA" id="ARBA00022989"/>
    </source>
</evidence>
<keyword evidence="16" id="KW-1185">Reference proteome</keyword>
<keyword evidence="6" id="KW-0479">Metal-binding</keyword>
<dbReference type="GO" id="GO:0046872">
    <property type="term" value="F:metal ion binding"/>
    <property type="evidence" value="ECO:0007669"/>
    <property type="project" value="UniProtKB-KW"/>
</dbReference>
<dbReference type="Proteomes" id="UP000274139">
    <property type="component" value="Unassembled WGS sequence"/>
</dbReference>
<dbReference type="Gene3D" id="3.40.50.80">
    <property type="entry name" value="Nucleotide-binding domain of ferredoxin-NADP reductase (FNR) module"/>
    <property type="match status" value="1"/>
</dbReference>
<evidence type="ECO:0000256" key="11">
    <source>
        <dbReference type="ARBA" id="ARBA00023014"/>
    </source>
</evidence>
<evidence type="ECO:0000313" key="16">
    <source>
        <dbReference type="Proteomes" id="UP000274139"/>
    </source>
</evidence>
<evidence type="ECO:0000259" key="14">
    <source>
        <dbReference type="PROSITE" id="PS51384"/>
    </source>
</evidence>
<keyword evidence="4 13" id="KW-0812">Transmembrane</keyword>
<evidence type="ECO:0000256" key="12">
    <source>
        <dbReference type="ARBA" id="ARBA00023136"/>
    </source>
</evidence>
<dbReference type="GO" id="GO:0016020">
    <property type="term" value="C:membrane"/>
    <property type="evidence" value="ECO:0007669"/>
    <property type="project" value="UniProtKB-SubCell"/>
</dbReference>
<evidence type="ECO:0000256" key="10">
    <source>
        <dbReference type="ARBA" id="ARBA00023004"/>
    </source>
</evidence>
<comment type="cofactor">
    <cofactor evidence="1">
        <name>FAD</name>
        <dbReference type="ChEBI" id="CHEBI:57692"/>
    </cofactor>
</comment>
<keyword evidence="9" id="KW-0560">Oxidoreductase</keyword>
<dbReference type="Pfam" id="PF08022">
    <property type="entry name" value="FAD_binding_8"/>
    <property type="match status" value="1"/>
</dbReference>